<dbReference type="GO" id="GO:0005737">
    <property type="term" value="C:cytoplasm"/>
    <property type="evidence" value="ECO:0007669"/>
    <property type="project" value="TreeGrafter"/>
</dbReference>
<dbReference type="InterPro" id="IPR019489">
    <property type="entry name" value="Clp_ATPase_C"/>
</dbReference>
<dbReference type="FunFam" id="3.40.50.300:FF:000025">
    <property type="entry name" value="ATP-dependent Clp protease subunit"/>
    <property type="match status" value="1"/>
</dbReference>
<dbReference type="Pfam" id="PF02861">
    <property type="entry name" value="Clp_N"/>
    <property type="match status" value="1"/>
</dbReference>
<dbReference type="GO" id="GO:0008233">
    <property type="term" value="F:peptidase activity"/>
    <property type="evidence" value="ECO:0007669"/>
    <property type="project" value="UniProtKB-KW"/>
</dbReference>
<gene>
    <name evidence="7" type="primary">clpC_1</name>
    <name evidence="8" type="synonym">clpC_2</name>
</gene>
<dbReference type="Gene3D" id="3.40.50.300">
    <property type="entry name" value="P-loop containing nucleotide triphosphate hydrolases"/>
    <property type="match status" value="2"/>
</dbReference>
<name>A0A2Z5ZAW4_9STRA</name>
<dbReference type="InterPro" id="IPR001270">
    <property type="entry name" value="ClpA/B"/>
</dbReference>
<dbReference type="InterPro" id="IPR004176">
    <property type="entry name" value="Clp_R_N"/>
</dbReference>
<dbReference type="GO" id="GO:0005524">
    <property type="term" value="F:ATP binding"/>
    <property type="evidence" value="ECO:0007669"/>
    <property type="project" value="UniProtKB-KW"/>
</dbReference>
<evidence type="ECO:0000256" key="3">
    <source>
        <dbReference type="ARBA" id="ARBA00022840"/>
    </source>
</evidence>
<dbReference type="InterPro" id="IPR028299">
    <property type="entry name" value="ClpA/B_CS2"/>
</dbReference>
<dbReference type="GO" id="GO:0016887">
    <property type="term" value="F:ATP hydrolysis activity"/>
    <property type="evidence" value="ECO:0007669"/>
    <property type="project" value="InterPro"/>
</dbReference>
<dbReference type="InterPro" id="IPR003593">
    <property type="entry name" value="AAA+_ATPase"/>
</dbReference>
<dbReference type="CDD" id="cd19499">
    <property type="entry name" value="RecA-like_ClpB_Hsp104-like"/>
    <property type="match status" value="1"/>
</dbReference>
<keyword evidence="1 5" id="KW-0677">Repeat</keyword>
<feature type="domain" description="Clp R" evidence="6">
    <location>
        <begin position="7"/>
        <end position="150"/>
    </location>
</feature>
<dbReference type="PANTHER" id="PTHR11638:SF18">
    <property type="entry name" value="HEAT SHOCK PROTEIN 104"/>
    <property type="match status" value="1"/>
</dbReference>
<dbReference type="Gene3D" id="1.10.8.60">
    <property type="match status" value="2"/>
</dbReference>
<dbReference type="Gene3D" id="4.10.860.10">
    <property type="entry name" value="UVR domain"/>
    <property type="match status" value="1"/>
</dbReference>
<dbReference type="PANTHER" id="PTHR11638">
    <property type="entry name" value="ATP-DEPENDENT CLP PROTEASE"/>
    <property type="match status" value="1"/>
</dbReference>
<dbReference type="InterPro" id="IPR003959">
    <property type="entry name" value="ATPase_AAA_core"/>
</dbReference>
<dbReference type="InterPro" id="IPR041546">
    <property type="entry name" value="ClpA/ClpB_AAA_lid"/>
</dbReference>
<dbReference type="PRINTS" id="PR00300">
    <property type="entry name" value="CLPPROTEASEA"/>
</dbReference>
<dbReference type="EMBL" id="AP018508">
    <property type="protein sequence ID" value="BBC77662.1"/>
    <property type="molecule type" value="Genomic_DNA"/>
</dbReference>
<keyword evidence="2" id="KW-0547">Nucleotide-binding</keyword>
<dbReference type="Pfam" id="PF07724">
    <property type="entry name" value="AAA_2"/>
    <property type="match status" value="1"/>
</dbReference>
<dbReference type="AlphaFoldDB" id="A0A2Z5ZAW4"/>
<evidence type="ECO:0000313" key="7">
    <source>
        <dbReference type="EMBL" id="BBC77631.1"/>
    </source>
</evidence>
<dbReference type="Pfam" id="PF17871">
    <property type="entry name" value="AAA_lid_9"/>
    <property type="match status" value="1"/>
</dbReference>
<organism evidence="7">
    <name type="scientific">Nitzschia sp. NIES-3576</name>
    <dbReference type="NCBI Taxonomy" id="2083273"/>
    <lineage>
        <taxon>Eukaryota</taxon>
        <taxon>Sar</taxon>
        <taxon>Stramenopiles</taxon>
        <taxon>Ochrophyta</taxon>
        <taxon>Bacillariophyta</taxon>
        <taxon>Bacillariophyceae</taxon>
        <taxon>Bacillariophycidae</taxon>
        <taxon>Bacillariales</taxon>
        <taxon>Bacillariaceae</taxon>
        <taxon>Nitzschia</taxon>
    </lineage>
</organism>
<evidence type="ECO:0000259" key="6">
    <source>
        <dbReference type="PROSITE" id="PS51903"/>
    </source>
</evidence>
<sequence length="889" mass="102465">MPDDTIIFKFLTEDALRAVGYAHLYSRRLNSKYIGPEHLFLGILYQHPGIGSAILHQFRINALSIKNLIKKINKTPSLQDYARRSFDNFAKQALFNTLKRRTKLNQDYIGTEHILLEILYMESSNLYDILEKINIDIVSLRSVASNLLYNSTGKTIYERNKKLFNFTSSETTKTIFLKRSQYSFFKKRGKFRLFRFVKYKPNPILDTFSTNLSEEVKKKYKFKLFGRDQEIHQIVSILAQLKKNSPILLGEPGVGKTTTLEALAQYIDYGIVPFFLENVSIKVLNTDIMISTARFRGEFEANLFRIANEIIKNFNAILVIKDIHKLLDSKKNELSVDISNFLKTTLSQSTFKFIGTSTESEYKKNIGENLDLARYFQTVFINEFDTNTAIQAILRVKSQFEKYHNLTYKNSSIKESVILSDKYIKNKYLPEKAIEILDQAAVKIRLQGKTMSNFLEDKRKFLNIIISKKNLAVFNNDFIDAHRCYLHELKLKNEIKMLTTTLFFSKEKIYPNVTPEIILELIVKKSKIPVTEEKKGVYLKRLLHMEKILHTQIIGQETAVSAVAKAIRRAQSGFRSLDRPIASFIFAGPTGVGKTELTKSLARYLFNSEENLLRFDMSEFQEKYAIARLIGAPPGYVGHDEGGQLTDAIYDKPYSVILFDEVEKGHPDIYDLLLQLLDDGRLTDSKGKVVDFSNTVIILTTNLGAKILEENRVTQPIKLKEFPEKNWTPNSSLEEESFLKSRTLVLDEIKKYFKPEFINRLDDIIIFHHLTIKNAWKICRMLINKIKKELSERNVILNVDLAAQSFLTQKGYNPSYGARPLRRIVTKEIEDALSKRFLIGDLASGVTINITRTVKKSKNIDLLKIYVNEMENKTLLAPYLIAKVENLNK</sequence>
<dbReference type="EMBL" id="AP018508">
    <property type="protein sequence ID" value="BBC77631.1"/>
    <property type="molecule type" value="Genomic_DNA"/>
</dbReference>
<dbReference type="PROSITE" id="PS51903">
    <property type="entry name" value="CLP_R"/>
    <property type="match status" value="1"/>
</dbReference>
<dbReference type="SUPFAM" id="SSF52540">
    <property type="entry name" value="P-loop containing nucleoside triphosphate hydrolases"/>
    <property type="match status" value="2"/>
</dbReference>
<dbReference type="InterPro" id="IPR036628">
    <property type="entry name" value="Clp_N_dom_sf"/>
</dbReference>
<evidence type="ECO:0000313" key="8">
    <source>
        <dbReference type="EMBL" id="BBC77662.1"/>
    </source>
</evidence>
<dbReference type="GO" id="GO:0034605">
    <property type="term" value="P:cellular response to heat"/>
    <property type="evidence" value="ECO:0007669"/>
    <property type="project" value="TreeGrafter"/>
</dbReference>
<keyword evidence="7" id="KW-0645">Protease</keyword>
<geneLocation type="plastid" evidence="7"/>
<evidence type="ECO:0000256" key="1">
    <source>
        <dbReference type="ARBA" id="ARBA00022737"/>
    </source>
</evidence>
<protein>
    <submittedName>
        <fullName evidence="7">ATP-dependent clp protease ATP-binding subunit</fullName>
    </submittedName>
</protein>
<dbReference type="InterPro" id="IPR027417">
    <property type="entry name" value="P-loop_NTPase"/>
</dbReference>
<dbReference type="SMART" id="SM00382">
    <property type="entry name" value="AAA"/>
    <property type="match status" value="2"/>
</dbReference>
<dbReference type="SUPFAM" id="SSF81923">
    <property type="entry name" value="Double Clp-N motif"/>
    <property type="match status" value="1"/>
</dbReference>
<keyword evidence="7" id="KW-0378">Hydrolase</keyword>
<accession>A0A2Z5ZAW4</accession>
<evidence type="ECO:0000256" key="4">
    <source>
        <dbReference type="ARBA" id="ARBA00023186"/>
    </source>
</evidence>
<reference evidence="7" key="1">
    <citation type="submission" date="2018-02" db="EMBL/GenBank/DDBJ databases">
        <title>Evolution and diversity of non-photosynthetic diatom plastid genomes.</title>
        <authorList>
            <person name="Kamikawa R."/>
            <person name="Ishii K."/>
        </authorList>
    </citation>
    <scope>NUCLEOTIDE SEQUENCE</scope>
    <source>
        <strain evidence="7">NIES 3576</strain>
    </source>
</reference>
<dbReference type="Pfam" id="PF10431">
    <property type="entry name" value="ClpB_D2-small"/>
    <property type="match status" value="1"/>
</dbReference>
<dbReference type="GO" id="GO:0006508">
    <property type="term" value="P:proteolysis"/>
    <property type="evidence" value="ECO:0007669"/>
    <property type="project" value="UniProtKB-KW"/>
</dbReference>
<keyword evidence="3 7" id="KW-0067">ATP-binding</keyword>
<dbReference type="CDD" id="cd00009">
    <property type="entry name" value="AAA"/>
    <property type="match status" value="1"/>
</dbReference>
<evidence type="ECO:0000256" key="2">
    <source>
        <dbReference type="ARBA" id="ARBA00022741"/>
    </source>
</evidence>
<dbReference type="Gene3D" id="1.10.1780.10">
    <property type="entry name" value="Clp, N-terminal domain"/>
    <property type="match status" value="1"/>
</dbReference>
<proteinExistence type="predicted"/>
<keyword evidence="4" id="KW-0143">Chaperone</keyword>
<evidence type="ECO:0000256" key="5">
    <source>
        <dbReference type="PROSITE-ProRule" id="PRU01251"/>
    </source>
</evidence>
<keyword evidence="7" id="KW-0934">Plastid</keyword>
<dbReference type="InterPro" id="IPR050130">
    <property type="entry name" value="ClpA_ClpB"/>
</dbReference>
<dbReference type="SMART" id="SM01086">
    <property type="entry name" value="ClpB_D2-small"/>
    <property type="match status" value="1"/>
</dbReference>
<dbReference type="PROSITE" id="PS00871">
    <property type="entry name" value="CLPAB_2"/>
    <property type="match status" value="1"/>
</dbReference>
<dbReference type="Pfam" id="PF00004">
    <property type="entry name" value="AAA"/>
    <property type="match status" value="1"/>
</dbReference>